<dbReference type="SUPFAM" id="SSF53244">
    <property type="entry name" value="MurD-like peptide ligases, peptide-binding domain"/>
    <property type="match status" value="1"/>
</dbReference>
<feature type="binding site" evidence="7">
    <location>
        <begin position="403"/>
        <end position="406"/>
    </location>
    <ligand>
        <name>meso-2,6-diaminopimelate</name>
        <dbReference type="ChEBI" id="CHEBI:57791"/>
    </ligand>
</feature>
<comment type="cofactor">
    <cofactor evidence="7">
        <name>Mg(2+)</name>
        <dbReference type="ChEBI" id="CHEBI:18420"/>
    </cofactor>
</comment>
<keyword evidence="4 7" id="KW-0573">Peptidoglycan synthesis</keyword>
<comment type="similarity">
    <text evidence="1 7">Belongs to the MurCDEF family. MurE subfamily.</text>
</comment>
<dbReference type="EC" id="6.3.2.13" evidence="7"/>
<dbReference type="PANTHER" id="PTHR23135">
    <property type="entry name" value="MUR LIGASE FAMILY MEMBER"/>
    <property type="match status" value="1"/>
</dbReference>
<evidence type="ECO:0000256" key="6">
    <source>
        <dbReference type="ARBA" id="ARBA00023316"/>
    </source>
</evidence>
<feature type="binding site" evidence="7">
    <location>
        <position position="189"/>
    </location>
    <ligand>
        <name>UDP-N-acetyl-alpha-D-muramoyl-L-alanyl-D-glutamate</name>
        <dbReference type="ChEBI" id="CHEBI:83900"/>
    </ligand>
</feature>
<dbReference type="InterPro" id="IPR036615">
    <property type="entry name" value="Mur_ligase_C_dom_sf"/>
</dbReference>
<comment type="catalytic activity">
    <reaction evidence="7">
        <text>UDP-N-acetyl-alpha-D-muramoyl-L-alanyl-D-glutamate + meso-2,6-diaminopimelate + ATP = UDP-N-acetyl-alpha-D-muramoyl-L-alanyl-gamma-D-glutamyl-meso-2,6-diaminopimelate + ADP + phosphate + H(+)</text>
        <dbReference type="Rhea" id="RHEA:23676"/>
        <dbReference type="ChEBI" id="CHEBI:15378"/>
        <dbReference type="ChEBI" id="CHEBI:30616"/>
        <dbReference type="ChEBI" id="CHEBI:43474"/>
        <dbReference type="ChEBI" id="CHEBI:57791"/>
        <dbReference type="ChEBI" id="CHEBI:83900"/>
        <dbReference type="ChEBI" id="CHEBI:83905"/>
        <dbReference type="ChEBI" id="CHEBI:456216"/>
        <dbReference type="EC" id="6.3.2.13"/>
    </reaction>
</comment>
<dbReference type="Pfam" id="PF01225">
    <property type="entry name" value="Mur_ligase"/>
    <property type="match status" value="1"/>
</dbReference>
<feature type="binding site" evidence="7">
    <location>
        <begin position="154"/>
        <end position="155"/>
    </location>
    <ligand>
        <name>UDP-N-acetyl-alpha-D-muramoyl-L-alanyl-D-glutamate</name>
        <dbReference type="ChEBI" id="CHEBI:83900"/>
    </ligand>
</feature>
<dbReference type="EMBL" id="JBIPKE010000008">
    <property type="protein sequence ID" value="MFH6981986.1"/>
    <property type="molecule type" value="Genomic_DNA"/>
</dbReference>
<evidence type="ECO:0000313" key="12">
    <source>
        <dbReference type="EMBL" id="MFH6981986.1"/>
    </source>
</evidence>
<evidence type="ECO:0000256" key="7">
    <source>
        <dbReference type="HAMAP-Rule" id="MF_00208"/>
    </source>
</evidence>
<keyword evidence="7" id="KW-0460">Magnesium</keyword>
<evidence type="ECO:0000256" key="8">
    <source>
        <dbReference type="RuleBase" id="RU004135"/>
    </source>
</evidence>
<keyword evidence="2 7" id="KW-0132">Cell division</keyword>
<feature type="binding site" evidence="7">
    <location>
        <position position="187"/>
    </location>
    <ligand>
        <name>UDP-N-acetyl-alpha-D-muramoyl-L-alanyl-D-glutamate</name>
        <dbReference type="ChEBI" id="CHEBI:83900"/>
    </ligand>
</feature>
<dbReference type="SUPFAM" id="SSF53623">
    <property type="entry name" value="MurD-like peptide ligases, catalytic domain"/>
    <property type="match status" value="1"/>
</dbReference>
<evidence type="ECO:0000259" key="11">
    <source>
        <dbReference type="Pfam" id="PF08245"/>
    </source>
</evidence>
<dbReference type="Pfam" id="PF08245">
    <property type="entry name" value="Mur_ligase_M"/>
    <property type="match status" value="1"/>
</dbReference>
<feature type="domain" description="Mur ligase central" evidence="11">
    <location>
        <begin position="110"/>
        <end position="305"/>
    </location>
</feature>
<comment type="caution">
    <text evidence="7">Lacks conserved residue(s) required for the propagation of feature annotation.</text>
</comment>
<dbReference type="Gene3D" id="3.40.1390.10">
    <property type="entry name" value="MurE/MurF, N-terminal domain"/>
    <property type="match status" value="1"/>
</dbReference>
<feature type="binding site" evidence="7">
    <location>
        <position position="181"/>
    </location>
    <ligand>
        <name>UDP-N-acetyl-alpha-D-muramoyl-L-alanyl-D-glutamate</name>
        <dbReference type="ChEBI" id="CHEBI:83900"/>
    </ligand>
</feature>
<dbReference type="InterPro" id="IPR036565">
    <property type="entry name" value="Mur-like_cat_sf"/>
</dbReference>
<dbReference type="SUPFAM" id="SSF63418">
    <property type="entry name" value="MurE/MurF N-terminal domain"/>
    <property type="match status" value="1"/>
</dbReference>
<keyword evidence="7" id="KW-0067">ATP-binding</keyword>
<dbReference type="InterPro" id="IPR004101">
    <property type="entry name" value="Mur_ligase_C"/>
</dbReference>
<dbReference type="NCBIfam" id="NF001126">
    <property type="entry name" value="PRK00139.1-4"/>
    <property type="match status" value="1"/>
</dbReference>
<dbReference type="RefSeq" id="WP_395415798.1">
    <property type="nucleotide sequence ID" value="NZ_JBIPKE010000008.1"/>
</dbReference>
<dbReference type="InterPro" id="IPR035911">
    <property type="entry name" value="MurE/MurF_N"/>
</dbReference>
<keyword evidence="7" id="KW-0547">Nucleotide-binding</keyword>
<keyword evidence="5 7" id="KW-0131">Cell cycle</keyword>
<feature type="short sequence motif" description="Meso-diaminopimelate recognition motif" evidence="7">
    <location>
        <begin position="403"/>
        <end position="406"/>
    </location>
</feature>
<feature type="binding site" evidence="7">
    <location>
        <begin position="112"/>
        <end position="118"/>
    </location>
    <ligand>
        <name>ATP</name>
        <dbReference type="ChEBI" id="CHEBI:30616"/>
    </ligand>
</feature>
<keyword evidence="13" id="KW-1185">Reference proteome</keyword>
<protein>
    <recommendedName>
        <fullName evidence="7">UDP-N-acetylmuramoyl-L-alanyl-D-glutamate--2,6-diaminopimelate ligase</fullName>
        <ecNumber evidence="7">6.3.2.13</ecNumber>
    </recommendedName>
    <alternativeName>
        <fullName evidence="7">Meso-A2pm-adding enzyme</fullName>
    </alternativeName>
    <alternativeName>
        <fullName evidence="7">Meso-diaminopimelate-adding enzyme</fullName>
    </alternativeName>
    <alternativeName>
        <fullName evidence="7">UDP-MurNAc-L-Ala-D-Glu:meso-diaminopimelate ligase</fullName>
    </alternativeName>
    <alternativeName>
        <fullName evidence="7">UDP-MurNAc-tripeptide synthetase</fullName>
    </alternativeName>
    <alternativeName>
        <fullName evidence="7">UDP-N-acetylmuramyl-tripeptide synthetase</fullName>
    </alternativeName>
</protein>
<organism evidence="12 13">
    <name type="scientific">Marinoscillum luteum</name>
    <dbReference type="NCBI Taxonomy" id="861051"/>
    <lineage>
        <taxon>Bacteria</taxon>
        <taxon>Pseudomonadati</taxon>
        <taxon>Bacteroidota</taxon>
        <taxon>Cytophagia</taxon>
        <taxon>Cytophagales</taxon>
        <taxon>Reichenbachiellaceae</taxon>
        <taxon>Marinoscillum</taxon>
    </lineage>
</organism>
<comment type="subcellular location">
    <subcellularLocation>
        <location evidence="7 8">Cytoplasm</location>
    </subcellularLocation>
</comment>
<evidence type="ECO:0000256" key="2">
    <source>
        <dbReference type="ARBA" id="ARBA00022618"/>
    </source>
</evidence>
<accession>A0ABW7N2Z1</accession>
<evidence type="ECO:0000259" key="9">
    <source>
        <dbReference type="Pfam" id="PF01225"/>
    </source>
</evidence>
<dbReference type="Gene3D" id="3.90.190.20">
    <property type="entry name" value="Mur ligase, C-terminal domain"/>
    <property type="match status" value="1"/>
</dbReference>
<feature type="binding site" evidence="7">
    <location>
        <position position="379"/>
    </location>
    <ligand>
        <name>meso-2,6-diaminopimelate</name>
        <dbReference type="ChEBI" id="CHEBI:57791"/>
    </ligand>
</feature>
<feature type="binding site" evidence="7">
    <location>
        <position position="460"/>
    </location>
    <ligand>
        <name>meso-2,6-diaminopimelate</name>
        <dbReference type="ChEBI" id="CHEBI:57791"/>
    </ligand>
</feature>
<keyword evidence="3 7" id="KW-0133">Cell shape</keyword>
<comment type="pathway">
    <text evidence="7 8">Cell wall biogenesis; peptidoglycan biosynthesis.</text>
</comment>
<dbReference type="InterPro" id="IPR013221">
    <property type="entry name" value="Mur_ligase_cen"/>
</dbReference>
<name>A0ABW7N2Z1_9BACT</name>
<reference evidence="12 13" key="1">
    <citation type="journal article" date="2013" name="Int. J. Syst. Evol. Microbiol.">
        <title>Marinoscillum luteum sp. nov., isolated from marine sediment.</title>
        <authorList>
            <person name="Cha I.T."/>
            <person name="Park S.J."/>
            <person name="Kim S.J."/>
            <person name="Kim J.G."/>
            <person name="Jung M.Y."/>
            <person name="Shin K.S."/>
            <person name="Kwon K.K."/>
            <person name="Yang S.H."/>
            <person name="Seo Y.S."/>
            <person name="Rhee S.K."/>
        </authorList>
    </citation>
    <scope>NUCLEOTIDE SEQUENCE [LARGE SCALE GENOMIC DNA]</scope>
    <source>
        <strain evidence="12 13">KCTC 23939</strain>
    </source>
</reference>
<gene>
    <name evidence="7" type="primary">murE</name>
    <name evidence="12" type="ORF">ACHKAR_00980</name>
</gene>
<dbReference type="Gene3D" id="3.40.1190.10">
    <property type="entry name" value="Mur-like, catalytic domain"/>
    <property type="match status" value="1"/>
</dbReference>
<evidence type="ECO:0000313" key="13">
    <source>
        <dbReference type="Proteomes" id="UP001610063"/>
    </source>
</evidence>
<comment type="PTM">
    <text evidence="7">Carboxylation is probably crucial for Mg(2+) binding and, consequently, for the gamma-phosphate positioning of ATP.</text>
</comment>
<dbReference type="HAMAP" id="MF_00208">
    <property type="entry name" value="MurE"/>
    <property type="match status" value="1"/>
</dbReference>
<comment type="caution">
    <text evidence="12">The sequence shown here is derived from an EMBL/GenBank/DDBJ whole genome shotgun (WGS) entry which is preliminary data.</text>
</comment>
<dbReference type="PANTHER" id="PTHR23135:SF4">
    <property type="entry name" value="UDP-N-ACETYLMURAMOYL-L-ALANYL-D-GLUTAMATE--2,6-DIAMINOPIMELATE LIGASE MURE HOMOLOG, CHLOROPLASTIC"/>
    <property type="match status" value="1"/>
</dbReference>
<evidence type="ECO:0000259" key="10">
    <source>
        <dbReference type="Pfam" id="PF02875"/>
    </source>
</evidence>
<keyword evidence="7" id="KW-0963">Cytoplasm</keyword>
<keyword evidence="7 12" id="KW-0436">Ligase</keyword>
<dbReference type="InterPro" id="IPR000713">
    <property type="entry name" value="Mur_ligase_N"/>
</dbReference>
<proteinExistence type="inferred from homology"/>
<evidence type="ECO:0000256" key="1">
    <source>
        <dbReference type="ARBA" id="ARBA00005898"/>
    </source>
</evidence>
<dbReference type="Proteomes" id="UP001610063">
    <property type="component" value="Unassembled WGS sequence"/>
</dbReference>
<dbReference type="GO" id="GO:0008765">
    <property type="term" value="F:UDP-N-acetylmuramoylalanyl-D-glutamate-2,6-diaminopimelate ligase activity"/>
    <property type="evidence" value="ECO:0007669"/>
    <property type="project" value="UniProtKB-EC"/>
</dbReference>
<feature type="modified residue" description="N6-carboxylysine" evidence="7">
    <location>
        <position position="221"/>
    </location>
</feature>
<dbReference type="InterPro" id="IPR005761">
    <property type="entry name" value="UDP-N-AcMur-Glu-dNH2Pim_ligase"/>
</dbReference>
<comment type="function">
    <text evidence="7">Catalyzes the addition of meso-diaminopimelic acid to the nucleotide precursor UDP-N-acetylmuramoyl-L-alanyl-D-glutamate (UMAG) in the biosynthesis of bacterial cell-wall peptidoglycan.</text>
</comment>
<evidence type="ECO:0000256" key="5">
    <source>
        <dbReference type="ARBA" id="ARBA00023306"/>
    </source>
</evidence>
<keyword evidence="6 7" id="KW-0961">Cell wall biogenesis/degradation</keyword>
<feature type="domain" description="Mur ligase C-terminal" evidence="10">
    <location>
        <begin position="328"/>
        <end position="458"/>
    </location>
</feature>
<feature type="binding site" evidence="7">
    <location>
        <position position="31"/>
    </location>
    <ligand>
        <name>UDP-N-acetyl-alpha-D-muramoyl-L-alanyl-D-glutamate</name>
        <dbReference type="ChEBI" id="CHEBI:83900"/>
    </ligand>
</feature>
<sequence length="485" mass="53964">MKTLKDILYGVSLTELHGDREREISSLAFDSRRVKMGGLFIAIKGLNVDGHDYIETAIDLGAVAILCESLPEKRKKSITYVQVDNSAAAMGIVAANFHDNPSRKLNLVGVTGTNGKTTTATLLFQLFQQLGYKVGLLSTVENKIDHKVLDAQFTTPDSLQLNELLAQMVSQGCTHCFMEVSSHALVQHRTSGLQFAGGIFTNISHDHLDYHETFEAYIKAKKMLFDKLPKEAFALVNADDKRGMVMLQNTKAEKNTYSLKSMADFRAKILHNTLQGLELDVDGISAWFKLIGDFNAYNLLAVYAAGVLLEEEKEEVLTALSQIDGARGRFEQVYNGNNILAIVDYAHTPDALDNVLRTIDKLRTRQEKVITVIGCGGNRDKTKRPEMARIAAEFSNKVILTSDNPRDEDPAVILEEMMKGVPKVAQKNTMIIQDRKEAIRTACNLAEKMDIILVAGKGHETYQEIKGVRNHFDDKEILNEMLNGQ</sequence>
<dbReference type="Pfam" id="PF02875">
    <property type="entry name" value="Mur_ligase_C"/>
    <property type="match status" value="1"/>
</dbReference>
<dbReference type="NCBIfam" id="TIGR01085">
    <property type="entry name" value="murE"/>
    <property type="match status" value="1"/>
</dbReference>
<feature type="binding site" evidence="7">
    <location>
        <position position="456"/>
    </location>
    <ligand>
        <name>meso-2,6-diaminopimelate</name>
        <dbReference type="ChEBI" id="CHEBI:57791"/>
    </ligand>
</feature>
<evidence type="ECO:0000256" key="4">
    <source>
        <dbReference type="ARBA" id="ARBA00022984"/>
    </source>
</evidence>
<feature type="domain" description="Mur ligase N-terminal catalytic" evidence="9">
    <location>
        <begin position="24"/>
        <end position="97"/>
    </location>
</feature>
<evidence type="ECO:0000256" key="3">
    <source>
        <dbReference type="ARBA" id="ARBA00022960"/>
    </source>
</evidence>